<organism evidence="3 4">
    <name type="scientific">Natronococcus pandeyae</name>
    <dbReference type="NCBI Taxonomy" id="2055836"/>
    <lineage>
        <taxon>Archaea</taxon>
        <taxon>Methanobacteriati</taxon>
        <taxon>Methanobacteriota</taxon>
        <taxon>Stenosarchaea group</taxon>
        <taxon>Halobacteria</taxon>
        <taxon>Halobacteriales</taxon>
        <taxon>Natrialbaceae</taxon>
        <taxon>Natronococcus</taxon>
    </lineage>
</organism>
<dbReference type="RefSeq" id="WP_148856857.1">
    <property type="nucleotide sequence ID" value="NZ_PHNJ01000002.1"/>
</dbReference>
<evidence type="ECO:0000313" key="3">
    <source>
        <dbReference type="EMBL" id="TYL39725.1"/>
    </source>
</evidence>
<evidence type="ECO:0000259" key="2">
    <source>
        <dbReference type="PROSITE" id="PS50206"/>
    </source>
</evidence>
<name>A0A8J8Q3U0_9EURY</name>
<gene>
    <name evidence="3" type="ORF">CV102_05430</name>
</gene>
<dbReference type="Proteomes" id="UP000766904">
    <property type="component" value="Unassembled WGS sequence"/>
</dbReference>
<dbReference type="Gene3D" id="3.40.250.10">
    <property type="entry name" value="Rhodanese-like domain"/>
    <property type="match status" value="1"/>
</dbReference>
<dbReference type="OrthoDB" id="252224at2157"/>
<evidence type="ECO:0000256" key="1">
    <source>
        <dbReference type="SAM" id="MobiDB-lite"/>
    </source>
</evidence>
<dbReference type="PROSITE" id="PS51257">
    <property type="entry name" value="PROKAR_LIPOPROTEIN"/>
    <property type="match status" value="1"/>
</dbReference>
<dbReference type="InterPro" id="IPR036873">
    <property type="entry name" value="Rhodanese-like_dom_sf"/>
</dbReference>
<proteinExistence type="predicted"/>
<keyword evidence="4" id="KW-1185">Reference proteome</keyword>
<dbReference type="SUPFAM" id="SSF52821">
    <property type="entry name" value="Rhodanese/Cell cycle control phosphatase"/>
    <property type="match status" value="1"/>
</dbReference>
<evidence type="ECO:0000313" key="4">
    <source>
        <dbReference type="Proteomes" id="UP000766904"/>
    </source>
</evidence>
<reference evidence="3" key="1">
    <citation type="submission" date="2017-11" db="EMBL/GenBank/DDBJ databases">
        <authorList>
            <person name="Kajale S.C."/>
            <person name="Sharma A."/>
        </authorList>
    </citation>
    <scope>NUCLEOTIDE SEQUENCE</scope>
    <source>
        <strain evidence="3">LS1_42</strain>
    </source>
</reference>
<dbReference type="EMBL" id="PHNJ01000002">
    <property type="protein sequence ID" value="TYL39725.1"/>
    <property type="molecule type" value="Genomic_DNA"/>
</dbReference>
<dbReference type="PROSITE" id="PS50206">
    <property type="entry name" value="RHODANESE_3"/>
    <property type="match status" value="1"/>
</dbReference>
<sequence>MRRRQFLAVGATTGATIVAGCSGDDNSADGYGPEPESEPEERSIDTDAYDTFSIDGVDVPLAPLEDVVYWYQRQEARMVDARGADQYDDLRITGAVFSRAPDGVSDDPVDDWSADDRIVTYCVCPHALAGQRAASLIDAGYENVYALDEGLEAWVNQGYPVDGEQATQSLTAYQVQGRSDPAYAGESVRIRTLETDQSELSLVGDDGSYELTLHFTGLDEESLLEVDAPDYTRELTLEEATSDVIAA</sequence>
<feature type="region of interest" description="Disordered" evidence="1">
    <location>
        <begin position="18"/>
        <end position="45"/>
    </location>
</feature>
<comment type="caution">
    <text evidence="3">The sequence shown here is derived from an EMBL/GenBank/DDBJ whole genome shotgun (WGS) entry which is preliminary data.</text>
</comment>
<feature type="domain" description="Rhodanese" evidence="2">
    <location>
        <begin position="72"/>
        <end position="163"/>
    </location>
</feature>
<protein>
    <submittedName>
        <fullName evidence="3">Rhodanese</fullName>
    </submittedName>
</protein>
<dbReference type="Pfam" id="PF00581">
    <property type="entry name" value="Rhodanese"/>
    <property type="match status" value="1"/>
</dbReference>
<dbReference type="AlphaFoldDB" id="A0A8J8Q3U0"/>
<accession>A0A8J8Q3U0</accession>
<dbReference type="InterPro" id="IPR001763">
    <property type="entry name" value="Rhodanese-like_dom"/>
</dbReference>